<evidence type="ECO:0000313" key="3">
    <source>
        <dbReference type="Proteomes" id="UP000500791"/>
    </source>
</evidence>
<gene>
    <name evidence="2" type="ORF">G8E03_14530</name>
</gene>
<accession>A0A6G7VPD6</accession>
<keyword evidence="3" id="KW-1185">Reference proteome</keyword>
<organism evidence="2 3">
    <name type="scientific">Pontivivens nitratireducens</name>
    <dbReference type="NCBI Taxonomy" id="2758038"/>
    <lineage>
        <taxon>Bacteria</taxon>
        <taxon>Pseudomonadati</taxon>
        <taxon>Pseudomonadota</taxon>
        <taxon>Alphaproteobacteria</taxon>
        <taxon>Rhodobacterales</taxon>
        <taxon>Paracoccaceae</taxon>
        <taxon>Pontivivens</taxon>
    </lineage>
</organism>
<feature type="signal peptide" evidence="1">
    <location>
        <begin position="1"/>
        <end position="18"/>
    </location>
</feature>
<evidence type="ECO:0008006" key="4">
    <source>
        <dbReference type="Google" id="ProtNLM"/>
    </source>
</evidence>
<evidence type="ECO:0000313" key="2">
    <source>
        <dbReference type="EMBL" id="QIK41864.1"/>
    </source>
</evidence>
<dbReference type="EMBL" id="CP049811">
    <property type="protein sequence ID" value="QIK41864.1"/>
    <property type="molecule type" value="Genomic_DNA"/>
</dbReference>
<name>A0A6G7VPD6_9RHOB</name>
<feature type="chain" id="PRO_5026151633" description="PepSY domain-containing protein" evidence="1">
    <location>
        <begin position="19"/>
        <end position="90"/>
    </location>
</feature>
<keyword evidence="1" id="KW-0732">Signal</keyword>
<dbReference type="AlphaFoldDB" id="A0A6G7VPD6"/>
<proteinExistence type="predicted"/>
<dbReference type="Proteomes" id="UP000500791">
    <property type="component" value="Chromosome"/>
</dbReference>
<protein>
    <recommendedName>
        <fullName evidence="4">PepSY domain-containing protein</fullName>
    </recommendedName>
</protein>
<reference evidence="2 3" key="1">
    <citation type="submission" date="2020-03" db="EMBL/GenBank/DDBJ databases">
        <title>Complete genome sequence of Monaibacterium sp. ALG8 with diverse plasmids.</title>
        <authorList>
            <person name="Sun C."/>
        </authorList>
    </citation>
    <scope>NUCLEOTIDE SEQUENCE [LARGE SCALE GENOMIC DNA]</scope>
    <source>
        <strain evidence="2 3">ALG8</strain>
    </source>
</reference>
<sequence>MRFIFALLFTLFTVPVAAQTDVVAGLVEELKADGYVVLDQRGTLLGRTQIVVRRDDEIREIVINPNSGEILRDLPRAATAEDDMPASDAD</sequence>
<evidence type="ECO:0000256" key="1">
    <source>
        <dbReference type="SAM" id="SignalP"/>
    </source>
</evidence>
<dbReference type="RefSeq" id="WP_166193469.1">
    <property type="nucleotide sequence ID" value="NZ_CP049811.1"/>
</dbReference>
<dbReference type="KEGG" id="mon:G8E03_14530"/>